<gene>
    <name evidence="3" type="ORF">R5R35_007834</name>
</gene>
<dbReference type="PROSITE" id="PS50181">
    <property type="entry name" value="FBOX"/>
    <property type="match status" value="1"/>
</dbReference>
<sequence>MSELDLLNLPDIVLENIFSNLSYDEIARFRIVCKRFDNICKKLLNKGFIAAERFHAHSIKAVKVQLPRRESERRLHPLARHCDILSAIETRLSMLSMTFMKYVDVGLCCFIPGKVIDEIFRVLKYLRNCRSPPRAHEILQELRDISSMAMEHFDEKIAPGLKNARSSETFSPNSYPPCSSSKCPNAARPFFTQDRLRFEFQKCQRRDQRAKRECQSLSSKISLHKSRCNKQAKRVSSQAIVIAEQGTQIAELKRTIAEWDHKYGDVIAELSCIREENAVLAAALGIVFNRNKSSSKVSVTQPCTSRGTCEAGKRKSNEGGETSRPNKKSKAGKPVDIASEETFSTTKEKILNLANQIVTHQNGKVSDCLVENDEK</sequence>
<feature type="region of interest" description="Disordered" evidence="1">
    <location>
        <begin position="307"/>
        <end position="339"/>
    </location>
</feature>
<keyword evidence="4" id="KW-1185">Reference proteome</keyword>
<protein>
    <recommendedName>
        <fullName evidence="2">F-box domain-containing protein</fullName>
    </recommendedName>
</protein>
<comment type="caution">
    <text evidence="3">The sequence shown here is derived from an EMBL/GenBank/DDBJ whole genome shotgun (WGS) entry which is preliminary data.</text>
</comment>
<dbReference type="Pfam" id="PF00646">
    <property type="entry name" value="F-box"/>
    <property type="match status" value="1"/>
</dbReference>
<dbReference type="SMART" id="SM00256">
    <property type="entry name" value="FBOX"/>
    <property type="match status" value="1"/>
</dbReference>
<dbReference type="AlphaFoldDB" id="A0AAN9W9S0"/>
<dbReference type="InterPro" id="IPR036047">
    <property type="entry name" value="F-box-like_dom_sf"/>
</dbReference>
<evidence type="ECO:0000259" key="2">
    <source>
        <dbReference type="PROSITE" id="PS50181"/>
    </source>
</evidence>
<dbReference type="InterPro" id="IPR001810">
    <property type="entry name" value="F-box_dom"/>
</dbReference>
<dbReference type="EMBL" id="JAZDUA010000003">
    <property type="protein sequence ID" value="KAK7874372.1"/>
    <property type="molecule type" value="Genomic_DNA"/>
</dbReference>
<evidence type="ECO:0000256" key="1">
    <source>
        <dbReference type="SAM" id="MobiDB-lite"/>
    </source>
</evidence>
<evidence type="ECO:0000313" key="3">
    <source>
        <dbReference type="EMBL" id="KAK7874372.1"/>
    </source>
</evidence>
<reference evidence="3 4" key="1">
    <citation type="submission" date="2024-03" db="EMBL/GenBank/DDBJ databases">
        <title>The genome assembly and annotation of the cricket Gryllus longicercus Weissman &amp; Gray.</title>
        <authorList>
            <person name="Szrajer S."/>
            <person name="Gray D."/>
            <person name="Ylla G."/>
        </authorList>
    </citation>
    <scope>NUCLEOTIDE SEQUENCE [LARGE SCALE GENOMIC DNA]</scope>
    <source>
        <strain evidence="3">DAG 2021-001</strain>
        <tissue evidence="3">Whole body minus gut</tissue>
    </source>
</reference>
<feature type="domain" description="F-box" evidence="2">
    <location>
        <begin position="3"/>
        <end position="51"/>
    </location>
</feature>
<dbReference type="InterPro" id="IPR039719">
    <property type="entry name" value="FBXO28"/>
</dbReference>
<dbReference type="Proteomes" id="UP001378592">
    <property type="component" value="Unassembled WGS sequence"/>
</dbReference>
<organism evidence="3 4">
    <name type="scientific">Gryllus longicercus</name>
    <dbReference type="NCBI Taxonomy" id="2509291"/>
    <lineage>
        <taxon>Eukaryota</taxon>
        <taxon>Metazoa</taxon>
        <taxon>Ecdysozoa</taxon>
        <taxon>Arthropoda</taxon>
        <taxon>Hexapoda</taxon>
        <taxon>Insecta</taxon>
        <taxon>Pterygota</taxon>
        <taxon>Neoptera</taxon>
        <taxon>Polyneoptera</taxon>
        <taxon>Orthoptera</taxon>
        <taxon>Ensifera</taxon>
        <taxon>Gryllidea</taxon>
        <taxon>Grylloidea</taxon>
        <taxon>Gryllidae</taxon>
        <taxon>Gryllinae</taxon>
        <taxon>Gryllus</taxon>
    </lineage>
</organism>
<name>A0AAN9W9S0_9ORTH</name>
<accession>A0AAN9W9S0</accession>
<dbReference type="PANTHER" id="PTHR13252:SF9">
    <property type="entry name" value="F-BOX ONLY PROTEIN 28"/>
    <property type="match status" value="1"/>
</dbReference>
<evidence type="ECO:0000313" key="4">
    <source>
        <dbReference type="Proteomes" id="UP001378592"/>
    </source>
</evidence>
<dbReference type="GO" id="GO:0000209">
    <property type="term" value="P:protein polyubiquitination"/>
    <property type="evidence" value="ECO:0007669"/>
    <property type="project" value="TreeGrafter"/>
</dbReference>
<dbReference type="SUPFAM" id="SSF81383">
    <property type="entry name" value="F-box domain"/>
    <property type="match status" value="1"/>
</dbReference>
<dbReference type="CDD" id="cd22100">
    <property type="entry name" value="F-box_FBXO28"/>
    <property type="match status" value="1"/>
</dbReference>
<dbReference type="PANTHER" id="PTHR13252">
    <property type="entry name" value="F-BOX ONLY PROTEIN 28"/>
    <property type="match status" value="1"/>
</dbReference>
<dbReference type="Gene3D" id="1.20.1280.50">
    <property type="match status" value="1"/>
</dbReference>
<proteinExistence type="predicted"/>